<protein>
    <submittedName>
        <fullName evidence="1">Phosphatidylinositol 345-trisphosphate 3-phosphatase and dual-specificity protein phosphatase PTEN-like</fullName>
    </submittedName>
</protein>
<evidence type="ECO:0000313" key="2">
    <source>
        <dbReference type="Proteomes" id="UP000265520"/>
    </source>
</evidence>
<keyword evidence="2" id="KW-1185">Reference proteome</keyword>
<reference evidence="1 2" key="1">
    <citation type="journal article" date="2018" name="Front. Plant Sci.">
        <title>Red Clover (Trifolium pratense) and Zigzag Clover (T. medium) - A Picture of Genomic Similarities and Differences.</title>
        <authorList>
            <person name="Dluhosova J."/>
            <person name="Istvanek J."/>
            <person name="Nedelnik J."/>
            <person name="Repkova J."/>
        </authorList>
    </citation>
    <scope>NUCLEOTIDE SEQUENCE [LARGE SCALE GENOMIC DNA]</scope>
    <source>
        <strain evidence="2">cv. 10/8</strain>
        <tissue evidence="1">Leaf</tissue>
    </source>
</reference>
<dbReference type="AlphaFoldDB" id="A0A392NRN0"/>
<proteinExistence type="predicted"/>
<organism evidence="1 2">
    <name type="scientific">Trifolium medium</name>
    <dbReference type="NCBI Taxonomy" id="97028"/>
    <lineage>
        <taxon>Eukaryota</taxon>
        <taxon>Viridiplantae</taxon>
        <taxon>Streptophyta</taxon>
        <taxon>Embryophyta</taxon>
        <taxon>Tracheophyta</taxon>
        <taxon>Spermatophyta</taxon>
        <taxon>Magnoliopsida</taxon>
        <taxon>eudicotyledons</taxon>
        <taxon>Gunneridae</taxon>
        <taxon>Pentapetalae</taxon>
        <taxon>rosids</taxon>
        <taxon>fabids</taxon>
        <taxon>Fabales</taxon>
        <taxon>Fabaceae</taxon>
        <taxon>Papilionoideae</taxon>
        <taxon>50 kb inversion clade</taxon>
        <taxon>NPAAA clade</taxon>
        <taxon>Hologalegina</taxon>
        <taxon>IRL clade</taxon>
        <taxon>Trifolieae</taxon>
        <taxon>Trifolium</taxon>
    </lineage>
</organism>
<dbReference type="EMBL" id="LXQA010049419">
    <property type="protein sequence ID" value="MCI02538.1"/>
    <property type="molecule type" value="Genomic_DNA"/>
</dbReference>
<accession>A0A392NRN0</accession>
<name>A0A392NRN0_9FABA</name>
<comment type="caution">
    <text evidence="1">The sequence shown here is derived from an EMBL/GenBank/DDBJ whole genome shotgun (WGS) entry which is preliminary data.</text>
</comment>
<evidence type="ECO:0000313" key="1">
    <source>
        <dbReference type="EMBL" id="MCI02538.1"/>
    </source>
</evidence>
<sequence length="36" mass="4117">MGFPGGDLSSGIVGYIEGFYRNHMDEVIKFFETHHK</sequence>
<dbReference type="Proteomes" id="UP000265520">
    <property type="component" value="Unassembled WGS sequence"/>
</dbReference>
<feature type="non-terminal residue" evidence="1">
    <location>
        <position position="36"/>
    </location>
</feature>